<dbReference type="OrthoDB" id="2086514at2"/>
<dbReference type="Proteomes" id="UP000192569">
    <property type="component" value="Chromosome I"/>
</dbReference>
<accession>A0A1W1VIH8</accession>
<name>A0A1W1VIH8_9FIRM</name>
<keyword evidence="2" id="KW-1185">Reference proteome</keyword>
<protein>
    <submittedName>
        <fullName evidence="1">Uncharacterized protein</fullName>
    </submittedName>
</protein>
<evidence type="ECO:0000313" key="1">
    <source>
        <dbReference type="EMBL" id="SMB93189.1"/>
    </source>
</evidence>
<dbReference type="EMBL" id="LT838272">
    <property type="protein sequence ID" value="SMB93189.1"/>
    <property type="molecule type" value="Genomic_DNA"/>
</dbReference>
<gene>
    <name evidence="1" type="ORF">SAMN00808754_0810</name>
</gene>
<organism evidence="1 2">
    <name type="scientific">Thermanaeromonas toyohensis ToBE</name>
    <dbReference type="NCBI Taxonomy" id="698762"/>
    <lineage>
        <taxon>Bacteria</taxon>
        <taxon>Bacillati</taxon>
        <taxon>Bacillota</taxon>
        <taxon>Clostridia</taxon>
        <taxon>Neomoorellales</taxon>
        <taxon>Neomoorellaceae</taxon>
        <taxon>Thermanaeromonas</taxon>
    </lineage>
</organism>
<dbReference type="AlphaFoldDB" id="A0A1W1VIH8"/>
<sequence length="97" mass="11410">MIEATINAQTADYLPEEKLARMLKNMEFSPKYMVHIFNFFTDVPLQDIAKFIAKHNIPEATLLEYYKTYVQEFYRNVELEEMLEHVGRTFGKGHSSS</sequence>
<reference evidence="1 2" key="1">
    <citation type="submission" date="2017-04" db="EMBL/GenBank/DDBJ databases">
        <authorList>
            <person name="Afonso C.L."/>
            <person name="Miller P.J."/>
            <person name="Scott M.A."/>
            <person name="Spackman E."/>
            <person name="Goraichik I."/>
            <person name="Dimitrov K.M."/>
            <person name="Suarez D.L."/>
            <person name="Swayne D.E."/>
        </authorList>
    </citation>
    <scope>NUCLEOTIDE SEQUENCE [LARGE SCALE GENOMIC DNA]</scope>
    <source>
        <strain evidence="1 2">ToBE</strain>
    </source>
</reference>
<proteinExistence type="predicted"/>
<evidence type="ECO:0000313" key="2">
    <source>
        <dbReference type="Proteomes" id="UP000192569"/>
    </source>
</evidence>